<keyword evidence="4 8" id="KW-1003">Cell membrane</keyword>
<evidence type="ECO:0000256" key="6">
    <source>
        <dbReference type="ARBA" id="ARBA00022989"/>
    </source>
</evidence>
<dbReference type="InterPro" id="IPR002781">
    <property type="entry name" value="TM_pro_TauE-like"/>
</dbReference>
<dbReference type="Proteomes" id="UP000288071">
    <property type="component" value="Unassembled WGS sequence"/>
</dbReference>
<evidence type="ECO:0000256" key="3">
    <source>
        <dbReference type="ARBA" id="ARBA00022448"/>
    </source>
</evidence>
<dbReference type="PANTHER" id="PTHR30269:SF37">
    <property type="entry name" value="MEMBRANE TRANSPORTER PROTEIN"/>
    <property type="match status" value="1"/>
</dbReference>
<evidence type="ECO:0000313" key="9">
    <source>
        <dbReference type="EMBL" id="RWR51089.1"/>
    </source>
</evidence>
<keyword evidence="7 8" id="KW-0472">Membrane</keyword>
<feature type="transmembrane region" description="Helical" evidence="8">
    <location>
        <begin position="41"/>
        <end position="64"/>
    </location>
</feature>
<feature type="transmembrane region" description="Helical" evidence="8">
    <location>
        <begin position="12"/>
        <end position="35"/>
    </location>
</feature>
<keyword evidence="10" id="KW-1185">Reference proteome</keyword>
<feature type="transmembrane region" description="Helical" evidence="8">
    <location>
        <begin position="76"/>
        <end position="95"/>
    </location>
</feature>
<dbReference type="EMBL" id="SAVA01000007">
    <property type="protein sequence ID" value="RWR51089.1"/>
    <property type="molecule type" value="Genomic_DNA"/>
</dbReference>
<dbReference type="InterPro" id="IPR052017">
    <property type="entry name" value="TSUP"/>
</dbReference>
<keyword evidence="3" id="KW-0813">Transport</keyword>
<gene>
    <name evidence="9" type="ORF">EOW66_12485</name>
</gene>
<evidence type="ECO:0000256" key="2">
    <source>
        <dbReference type="ARBA" id="ARBA00009142"/>
    </source>
</evidence>
<dbReference type="GO" id="GO:0005886">
    <property type="term" value="C:plasma membrane"/>
    <property type="evidence" value="ECO:0007669"/>
    <property type="project" value="UniProtKB-SubCell"/>
</dbReference>
<evidence type="ECO:0000256" key="7">
    <source>
        <dbReference type="ARBA" id="ARBA00023136"/>
    </source>
</evidence>
<dbReference type="Pfam" id="PF01925">
    <property type="entry name" value="TauE"/>
    <property type="match status" value="1"/>
</dbReference>
<keyword evidence="6 8" id="KW-1133">Transmembrane helix</keyword>
<dbReference type="AlphaFoldDB" id="A0A3S3LSL3"/>
<protein>
    <recommendedName>
        <fullName evidence="8">Probable membrane transporter protein</fullName>
    </recommendedName>
</protein>
<organism evidence="9 10">
    <name type="scientific">Paenirhodobacter huangdaonensis</name>
    <dbReference type="NCBI Taxonomy" id="2501515"/>
    <lineage>
        <taxon>Bacteria</taxon>
        <taxon>Pseudomonadati</taxon>
        <taxon>Pseudomonadota</taxon>
        <taxon>Alphaproteobacteria</taxon>
        <taxon>Rhodobacterales</taxon>
        <taxon>Rhodobacter group</taxon>
        <taxon>Paenirhodobacter</taxon>
    </lineage>
</organism>
<feature type="transmembrane region" description="Helical" evidence="8">
    <location>
        <begin position="205"/>
        <end position="223"/>
    </location>
</feature>
<evidence type="ECO:0000256" key="8">
    <source>
        <dbReference type="RuleBase" id="RU363041"/>
    </source>
</evidence>
<keyword evidence="5 8" id="KW-0812">Transmembrane</keyword>
<evidence type="ECO:0000256" key="4">
    <source>
        <dbReference type="ARBA" id="ARBA00022475"/>
    </source>
</evidence>
<name>A0A3S3LSL3_9RHOB</name>
<evidence type="ECO:0000313" key="10">
    <source>
        <dbReference type="Proteomes" id="UP000288071"/>
    </source>
</evidence>
<comment type="similarity">
    <text evidence="2 8">Belongs to the 4-toluene sulfonate uptake permease (TSUP) (TC 2.A.102) family.</text>
</comment>
<reference evidence="10" key="1">
    <citation type="submission" date="2019-01" db="EMBL/GenBank/DDBJ databases">
        <title>Sinorhodobacter populi sp. nov. isolated from the symptomatic bark tissue of Populus euramericana canker.</title>
        <authorList>
            <person name="Li Y."/>
        </authorList>
    </citation>
    <scope>NUCLEOTIDE SEQUENCE [LARGE SCALE GENOMIC DNA]</scope>
    <source>
        <strain evidence="10">CGMCC 1.12963</strain>
    </source>
</reference>
<reference evidence="9 10" key="2">
    <citation type="submission" date="2019-01" db="EMBL/GenBank/DDBJ databases">
        <title>Sinorhodobacter populi sp. nov. isolated from the symptomatic bark tissue of Populus euramericana canker.</title>
        <authorList>
            <person name="Xu G."/>
        </authorList>
    </citation>
    <scope>NUCLEOTIDE SEQUENCE [LARGE SCALE GENOMIC DNA]</scope>
    <source>
        <strain evidence="9 10">CGMCC 1.12963</strain>
    </source>
</reference>
<proteinExistence type="inferred from homology"/>
<comment type="subcellular location">
    <subcellularLocation>
        <location evidence="1 8">Cell membrane</location>
        <topology evidence="1 8">Multi-pass membrane protein</topology>
    </subcellularLocation>
</comment>
<evidence type="ECO:0000256" key="1">
    <source>
        <dbReference type="ARBA" id="ARBA00004651"/>
    </source>
</evidence>
<evidence type="ECO:0000256" key="5">
    <source>
        <dbReference type="ARBA" id="ARBA00022692"/>
    </source>
</evidence>
<comment type="caution">
    <text evidence="9">The sequence shown here is derived from an EMBL/GenBank/DDBJ whole genome shotgun (WGS) entry which is preliminary data.</text>
</comment>
<feature type="transmembrane region" description="Helical" evidence="8">
    <location>
        <begin position="230"/>
        <end position="248"/>
    </location>
</feature>
<feature type="transmembrane region" description="Helical" evidence="8">
    <location>
        <begin position="101"/>
        <end position="120"/>
    </location>
</feature>
<dbReference type="RefSeq" id="WP_128156669.1">
    <property type="nucleotide sequence ID" value="NZ_JBHSOM010000030.1"/>
</dbReference>
<accession>A0A3S3LSL3</accession>
<dbReference type="PANTHER" id="PTHR30269">
    <property type="entry name" value="TRANSMEMBRANE PROTEIN YFCA"/>
    <property type="match status" value="1"/>
</dbReference>
<sequence length="254" mass="27225">MHLDLFNSPTELAVTLVAVILVGLSKGGLGGMSMLGVPLMALVMSPVTAAAVLLPVLVVMDVVSVIQWRKWVDWRIMRRILPGSLLGIFIGWLTAEVVSDAVVRLIVGVVSVLFVARAVLAPRARIEGVPGDRPLLAHVCGTAAGYTSFVAHAGAPPLQIYMMPLQLDPKIFTGTTVMFFAVTNALKLIPYTMLGEFDAQNLGRAAAMFPIAMLSTWAGAWAVRRMRAAIFYPLTYVSVALVAIKLIWDGLAGL</sequence>